<accession>A0A433D425</accession>
<reference evidence="1 2" key="1">
    <citation type="journal article" date="2018" name="New Phytol.">
        <title>Phylogenomics of Endogonaceae and evolution of mycorrhizas within Mucoromycota.</title>
        <authorList>
            <person name="Chang Y."/>
            <person name="Desiro A."/>
            <person name="Na H."/>
            <person name="Sandor L."/>
            <person name="Lipzen A."/>
            <person name="Clum A."/>
            <person name="Barry K."/>
            <person name="Grigoriev I.V."/>
            <person name="Martin F.M."/>
            <person name="Stajich J.E."/>
            <person name="Smith M.E."/>
            <person name="Bonito G."/>
            <person name="Spatafora J.W."/>
        </authorList>
    </citation>
    <scope>NUCLEOTIDE SEQUENCE [LARGE SCALE GENOMIC DNA]</scope>
    <source>
        <strain evidence="1 2">GMNB39</strain>
    </source>
</reference>
<name>A0A433D425_9FUNG</name>
<proteinExistence type="predicted"/>
<organism evidence="1 2">
    <name type="scientific">Jimgerdemannia flammicorona</name>
    <dbReference type="NCBI Taxonomy" id="994334"/>
    <lineage>
        <taxon>Eukaryota</taxon>
        <taxon>Fungi</taxon>
        <taxon>Fungi incertae sedis</taxon>
        <taxon>Mucoromycota</taxon>
        <taxon>Mucoromycotina</taxon>
        <taxon>Endogonomycetes</taxon>
        <taxon>Endogonales</taxon>
        <taxon>Endogonaceae</taxon>
        <taxon>Jimgerdemannia</taxon>
    </lineage>
</organism>
<evidence type="ECO:0000313" key="1">
    <source>
        <dbReference type="EMBL" id="RUP45571.1"/>
    </source>
</evidence>
<gene>
    <name evidence="1" type="ORF">BC936DRAFT_148003</name>
</gene>
<dbReference type="AlphaFoldDB" id="A0A433D425"/>
<sequence>MPPHIHQNHKPPPHQLEFAIGRDKTDCTIAVKLAELDALVELAIVDLDGVGAAVLAAGA</sequence>
<evidence type="ECO:0000313" key="2">
    <source>
        <dbReference type="Proteomes" id="UP000268093"/>
    </source>
</evidence>
<keyword evidence="2" id="KW-1185">Reference proteome</keyword>
<dbReference type="EMBL" id="RBNI01007075">
    <property type="protein sequence ID" value="RUP45571.1"/>
    <property type="molecule type" value="Genomic_DNA"/>
</dbReference>
<dbReference type="Proteomes" id="UP000268093">
    <property type="component" value="Unassembled WGS sequence"/>
</dbReference>
<comment type="caution">
    <text evidence="1">The sequence shown here is derived from an EMBL/GenBank/DDBJ whole genome shotgun (WGS) entry which is preliminary data.</text>
</comment>
<protein>
    <submittedName>
        <fullName evidence="1">Uncharacterized protein</fullName>
    </submittedName>
</protein>